<evidence type="ECO:0000256" key="2">
    <source>
        <dbReference type="ARBA" id="ARBA00022692"/>
    </source>
</evidence>
<dbReference type="PANTHER" id="PTHR33446">
    <property type="entry name" value="PROTEIN TONB-RELATED"/>
    <property type="match status" value="1"/>
</dbReference>
<reference evidence="8" key="1">
    <citation type="journal article" date="2019" name="Int. J. Syst. Evol. Microbiol.">
        <title>The Global Catalogue of Microorganisms (GCM) 10K type strain sequencing project: providing services to taxonomists for standard genome sequencing and annotation.</title>
        <authorList>
            <consortium name="The Broad Institute Genomics Platform"/>
            <consortium name="The Broad Institute Genome Sequencing Center for Infectious Disease"/>
            <person name="Wu L."/>
            <person name="Ma J."/>
        </authorList>
    </citation>
    <scope>NUCLEOTIDE SEQUENCE [LARGE SCALE GENOMIC DNA]</scope>
    <source>
        <strain evidence="8">KCTC 52237</strain>
    </source>
</reference>
<keyword evidence="4 6" id="KW-0472">Membrane</keyword>
<evidence type="ECO:0000313" key="7">
    <source>
        <dbReference type="EMBL" id="MFC3114266.1"/>
    </source>
</evidence>
<evidence type="ECO:0000256" key="3">
    <source>
        <dbReference type="ARBA" id="ARBA00022989"/>
    </source>
</evidence>
<keyword evidence="8" id="KW-1185">Reference proteome</keyword>
<dbReference type="NCBIfam" id="TIGR01352">
    <property type="entry name" value="tonB_Cterm"/>
    <property type="match status" value="1"/>
</dbReference>
<organism evidence="7 8">
    <name type="scientific">Cellvibrio fontiphilus</name>
    <dbReference type="NCBI Taxonomy" id="1815559"/>
    <lineage>
        <taxon>Bacteria</taxon>
        <taxon>Pseudomonadati</taxon>
        <taxon>Pseudomonadota</taxon>
        <taxon>Gammaproteobacteria</taxon>
        <taxon>Cellvibrionales</taxon>
        <taxon>Cellvibrionaceae</taxon>
        <taxon>Cellvibrio</taxon>
    </lineage>
</organism>
<evidence type="ECO:0000313" key="8">
    <source>
        <dbReference type="Proteomes" id="UP001595555"/>
    </source>
</evidence>
<comment type="caution">
    <text evidence="7">The sequence shown here is derived from an EMBL/GenBank/DDBJ whole genome shotgun (WGS) entry which is preliminary data.</text>
</comment>
<dbReference type="PANTHER" id="PTHR33446:SF2">
    <property type="entry name" value="PROTEIN TONB"/>
    <property type="match status" value="1"/>
</dbReference>
<dbReference type="RefSeq" id="WP_378115446.1">
    <property type="nucleotide sequence ID" value="NZ_JBHRTF010000001.1"/>
</dbReference>
<evidence type="ECO:0000256" key="1">
    <source>
        <dbReference type="ARBA" id="ARBA00004167"/>
    </source>
</evidence>
<dbReference type="InterPro" id="IPR006260">
    <property type="entry name" value="TonB/TolA_C"/>
</dbReference>
<evidence type="ECO:0000256" key="4">
    <source>
        <dbReference type="ARBA" id="ARBA00023136"/>
    </source>
</evidence>
<feature type="region of interest" description="Disordered" evidence="5">
    <location>
        <begin position="56"/>
        <end position="89"/>
    </location>
</feature>
<accession>A0ABV7F9P4</accession>
<dbReference type="SUPFAM" id="SSF74653">
    <property type="entry name" value="TolA/TonB C-terminal domain"/>
    <property type="match status" value="1"/>
</dbReference>
<evidence type="ECO:0000256" key="5">
    <source>
        <dbReference type="SAM" id="MobiDB-lite"/>
    </source>
</evidence>
<dbReference type="Pfam" id="PF13103">
    <property type="entry name" value="TonB_2"/>
    <property type="match status" value="1"/>
</dbReference>
<keyword evidence="2 6" id="KW-0812">Transmembrane</keyword>
<sequence>MRLEKSFSLPVFLSVSLHTLLLVLFLGDWSFFKKEPEPYKPHYVTATLVDLKPKAKAAPQQTKEQVLDSKAYEDLKNNKKQDEQRRKEAEVLVQQKKEQEAKAAEAEKVKQQKIKEEQAKIAKAKAEKEAAEKKRKADELAKQKAEAAKKTKREQEAQEEQRRIQAALQKEAKHISDTNDDVNTKSYEEMLIERVQQNWSRPPSARNGLEVVLEVNMLPTGVVTGLRVVRSSGDAAFDRSAEQAVRRVDRFTEAMQIPPDIFEKYFRVFRFTFSPEDLRS</sequence>
<keyword evidence="3 6" id="KW-1133">Transmembrane helix</keyword>
<dbReference type="Gene3D" id="3.30.1150.10">
    <property type="match status" value="1"/>
</dbReference>
<dbReference type="InterPro" id="IPR051045">
    <property type="entry name" value="TonB-dependent_transducer"/>
</dbReference>
<dbReference type="EMBL" id="JBHRTF010000001">
    <property type="protein sequence ID" value="MFC3114266.1"/>
    <property type="molecule type" value="Genomic_DNA"/>
</dbReference>
<feature type="region of interest" description="Disordered" evidence="5">
    <location>
        <begin position="132"/>
        <end position="165"/>
    </location>
</feature>
<name>A0ABV7F9P4_9GAMM</name>
<evidence type="ECO:0000256" key="6">
    <source>
        <dbReference type="SAM" id="Phobius"/>
    </source>
</evidence>
<proteinExistence type="predicted"/>
<dbReference type="InterPro" id="IPR014161">
    <property type="entry name" value="Tol-Pal_TolA"/>
</dbReference>
<protein>
    <submittedName>
        <fullName evidence="7">Cell envelope integrity protein TolA</fullName>
    </submittedName>
</protein>
<dbReference type="NCBIfam" id="TIGR02794">
    <property type="entry name" value="tolA_full"/>
    <property type="match status" value="1"/>
</dbReference>
<gene>
    <name evidence="7" type="primary">tolA</name>
    <name evidence="7" type="ORF">ACFODX_01775</name>
</gene>
<feature type="compositionally biased region" description="Basic and acidic residues" evidence="5">
    <location>
        <begin position="132"/>
        <end position="163"/>
    </location>
</feature>
<dbReference type="Proteomes" id="UP001595555">
    <property type="component" value="Unassembled WGS sequence"/>
</dbReference>
<feature type="compositionally biased region" description="Basic and acidic residues" evidence="5">
    <location>
        <begin position="65"/>
        <end position="89"/>
    </location>
</feature>
<feature type="transmembrane region" description="Helical" evidence="6">
    <location>
        <begin position="7"/>
        <end position="32"/>
    </location>
</feature>
<comment type="subcellular location">
    <subcellularLocation>
        <location evidence="1">Membrane</location>
        <topology evidence="1">Single-pass membrane protein</topology>
    </subcellularLocation>
</comment>